<name>A0A845U6T3_9PROT</name>
<proteinExistence type="inferred from homology"/>
<keyword evidence="3 6" id="KW-0067">ATP-binding</keyword>
<dbReference type="GO" id="GO:0016887">
    <property type="term" value="F:ATP hydrolysis activity"/>
    <property type="evidence" value="ECO:0007669"/>
    <property type="project" value="InterPro"/>
</dbReference>
<dbReference type="InterPro" id="IPR003593">
    <property type="entry name" value="AAA+_ATPase"/>
</dbReference>
<dbReference type="RefSeq" id="WP_163095612.1">
    <property type="nucleotide sequence ID" value="NZ_CP127523.1"/>
</dbReference>
<dbReference type="SUPFAM" id="SSF52540">
    <property type="entry name" value="P-loop containing nucleoside triphosphate hydrolases"/>
    <property type="match status" value="1"/>
</dbReference>
<gene>
    <name evidence="6" type="ORF">GL267_00875</name>
</gene>
<organism evidence="6">
    <name type="scientific">Acidithiobacillus ferrianus</name>
    <dbReference type="NCBI Taxonomy" id="2678518"/>
    <lineage>
        <taxon>Bacteria</taxon>
        <taxon>Pseudomonadati</taxon>
        <taxon>Pseudomonadota</taxon>
        <taxon>Acidithiobacillia</taxon>
        <taxon>Acidithiobacillales</taxon>
        <taxon>Acidithiobacillaceae</taxon>
        <taxon>Acidithiobacillus</taxon>
    </lineage>
</organism>
<dbReference type="InterPro" id="IPR003439">
    <property type="entry name" value="ABC_transporter-like_ATP-bd"/>
</dbReference>
<dbReference type="SMART" id="SM00382">
    <property type="entry name" value="AAA"/>
    <property type="match status" value="1"/>
</dbReference>
<evidence type="ECO:0000259" key="5">
    <source>
        <dbReference type="PROSITE" id="PS50893"/>
    </source>
</evidence>
<dbReference type="InterPro" id="IPR027417">
    <property type="entry name" value="P-loop_NTPase"/>
</dbReference>
<evidence type="ECO:0000256" key="1">
    <source>
        <dbReference type="ARBA" id="ARBA00022448"/>
    </source>
</evidence>
<dbReference type="EMBL" id="WNJL01000003">
    <property type="protein sequence ID" value="NDU41235.1"/>
    <property type="molecule type" value="Genomic_DNA"/>
</dbReference>
<dbReference type="InterPro" id="IPR015854">
    <property type="entry name" value="ABC_transpr_LolD-like"/>
</dbReference>
<dbReference type="Pfam" id="PF00005">
    <property type="entry name" value="ABC_tran"/>
    <property type="match status" value="1"/>
</dbReference>
<evidence type="ECO:0000256" key="4">
    <source>
        <dbReference type="ARBA" id="ARBA00038388"/>
    </source>
</evidence>
<dbReference type="InterPro" id="IPR017871">
    <property type="entry name" value="ABC_transporter-like_CS"/>
</dbReference>
<dbReference type="GO" id="GO:0005886">
    <property type="term" value="C:plasma membrane"/>
    <property type="evidence" value="ECO:0007669"/>
    <property type="project" value="TreeGrafter"/>
</dbReference>
<dbReference type="PROSITE" id="PS00211">
    <property type="entry name" value="ABC_TRANSPORTER_1"/>
    <property type="match status" value="1"/>
</dbReference>
<keyword evidence="1" id="KW-0813">Transport</keyword>
<dbReference type="Gene3D" id="3.40.50.300">
    <property type="entry name" value="P-loop containing nucleotide triphosphate hydrolases"/>
    <property type="match status" value="1"/>
</dbReference>
<dbReference type="GO" id="GO:0005524">
    <property type="term" value="F:ATP binding"/>
    <property type="evidence" value="ECO:0007669"/>
    <property type="project" value="UniProtKB-KW"/>
</dbReference>
<sequence>MSEQSSVLSVEHLRQSFAIGRERLEVIRDINLQVRRGERLAIVGASGQGKSTLMHLMGGLERPSGGKVQILGQEVYTLSESARSRLRNQSVGFVYQLHRLLPEFTALENVLLPLLIRRVSRRSVDPWGKEILTRVGLGERLGHKPGMLSGGERQRVALARALVTRPALLLADEPTGNLDSESAEGVHQLMLDLNQELGTALVIVTHEPALAAHMGRVLRLQDGILLPLQALH</sequence>
<comment type="caution">
    <text evidence="6">The sequence shown here is derived from an EMBL/GenBank/DDBJ whole genome shotgun (WGS) entry which is preliminary data.</text>
</comment>
<dbReference type="PANTHER" id="PTHR24220">
    <property type="entry name" value="IMPORT ATP-BINDING PROTEIN"/>
    <property type="match status" value="1"/>
</dbReference>
<dbReference type="PROSITE" id="PS50893">
    <property type="entry name" value="ABC_TRANSPORTER_2"/>
    <property type="match status" value="1"/>
</dbReference>
<dbReference type="GO" id="GO:0044874">
    <property type="term" value="P:lipoprotein localization to outer membrane"/>
    <property type="evidence" value="ECO:0007669"/>
    <property type="project" value="TreeGrafter"/>
</dbReference>
<dbReference type="FunFam" id="3.40.50.300:FF:000032">
    <property type="entry name" value="Export ABC transporter ATP-binding protein"/>
    <property type="match status" value="1"/>
</dbReference>
<evidence type="ECO:0000256" key="2">
    <source>
        <dbReference type="ARBA" id="ARBA00022741"/>
    </source>
</evidence>
<reference evidence="6" key="1">
    <citation type="submission" date="2019-11" db="EMBL/GenBank/DDBJ databases">
        <title>Acidithiobacillus ferrianus sp. nov.: a facultatively anaerobic and extremely acidophilic chemolithoautotroph.</title>
        <authorList>
            <person name="Norris P.R."/>
            <person name="Falagan C."/>
            <person name="Moya-Beltran A."/>
            <person name="Castro M."/>
            <person name="Quatrini R."/>
            <person name="Johnson D.B."/>
        </authorList>
    </citation>
    <scope>NUCLEOTIDE SEQUENCE [LARGE SCALE GENOMIC DNA]</scope>
    <source>
        <strain evidence="6">MG</strain>
    </source>
</reference>
<dbReference type="GO" id="GO:0089705">
    <property type="term" value="P:protein localization to outer membrane"/>
    <property type="evidence" value="ECO:0007669"/>
    <property type="project" value="TreeGrafter"/>
</dbReference>
<dbReference type="InterPro" id="IPR017911">
    <property type="entry name" value="MacB-like_ATP-bd"/>
</dbReference>
<dbReference type="GO" id="GO:0098796">
    <property type="term" value="C:membrane protein complex"/>
    <property type="evidence" value="ECO:0007669"/>
    <property type="project" value="UniProtKB-ARBA"/>
</dbReference>
<protein>
    <submittedName>
        <fullName evidence="6">ATP-binding cassette domain-containing protein</fullName>
    </submittedName>
</protein>
<keyword evidence="2" id="KW-0547">Nucleotide-binding</keyword>
<dbReference type="PANTHER" id="PTHR24220:SF689">
    <property type="entry name" value="LIPOPROTEIN-RELEASING SYSTEM ATP-BINDING PROTEIN LOLD"/>
    <property type="match status" value="1"/>
</dbReference>
<comment type="similarity">
    <text evidence="4">Belongs to the ABC transporter superfamily. Macrolide exporter (TC 3.A.1.122) family.</text>
</comment>
<dbReference type="CDD" id="cd03255">
    <property type="entry name" value="ABC_MJ0796_LolCDE_FtsE"/>
    <property type="match status" value="1"/>
</dbReference>
<evidence type="ECO:0000256" key="3">
    <source>
        <dbReference type="ARBA" id="ARBA00022840"/>
    </source>
</evidence>
<dbReference type="GO" id="GO:0022857">
    <property type="term" value="F:transmembrane transporter activity"/>
    <property type="evidence" value="ECO:0007669"/>
    <property type="project" value="UniProtKB-ARBA"/>
</dbReference>
<feature type="domain" description="ABC transporter" evidence="5">
    <location>
        <begin position="8"/>
        <end position="232"/>
    </location>
</feature>
<evidence type="ECO:0000313" key="6">
    <source>
        <dbReference type="EMBL" id="NDU41235.1"/>
    </source>
</evidence>
<accession>A0A845U6T3</accession>
<dbReference type="AlphaFoldDB" id="A0A845U6T3"/>